<name>S2KDZ3_MUCC1</name>
<gene>
    <name evidence="2" type="ORF">HMPREF1544_02641</name>
</gene>
<dbReference type="EMBL" id="KE123919">
    <property type="protein sequence ID" value="EPB90580.1"/>
    <property type="molecule type" value="Genomic_DNA"/>
</dbReference>
<dbReference type="Proteomes" id="UP000014254">
    <property type="component" value="Unassembled WGS sequence"/>
</dbReference>
<reference evidence="3" key="1">
    <citation type="submission" date="2013-05" db="EMBL/GenBank/DDBJ databases">
        <title>The Genome sequence of Mucor circinelloides f. circinelloides 1006PhL.</title>
        <authorList>
            <consortium name="The Broad Institute Genomics Platform"/>
            <person name="Cuomo C."/>
            <person name="Earl A."/>
            <person name="Findley K."/>
            <person name="Lee S.C."/>
            <person name="Walker B."/>
            <person name="Young S."/>
            <person name="Zeng Q."/>
            <person name="Gargeya S."/>
            <person name="Fitzgerald M."/>
            <person name="Haas B."/>
            <person name="Abouelleil A."/>
            <person name="Allen A.W."/>
            <person name="Alvarado L."/>
            <person name="Arachchi H.M."/>
            <person name="Berlin A.M."/>
            <person name="Chapman S.B."/>
            <person name="Gainer-Dewar J."/>
            <person name="Goldberg J."/>
            <person name="Griggs A."/>
            <person name="Gujja S."/>
            <person name="Hansen M."/>
            <person name="Howarth C."/>
            <person name="Imamovic A."/>
            <person name="Ireland A."/>
            <person name="Larimer J."/>
            <person name="McCowan C."/>
            <person name="Murphy C."/>
            <person name="Pearson M."/>
            <person name="Poon T.W."/>
            <person name="Priest M."/>
            <person name="Roberts A."/>
            <person name="Saif S."/>
            <person name="Shea T."/>
            <person name="Sisk P."/>
            <person name="Sykes S."/>
            <person name="Wortman J."/>
            <person name="Nusbaum C."/>
            <person name="Birren B."/>
        </authorList>
    </citation>
    <scope>NUCLEOTIDE SEQUENCE [LARGE SCALE GENOMIC DNA]</scope>
    <source>
        <strain evidence="3">1006PhL</strain>
    </source>
</reference>
<evidence type="ECO:0000313" key="3">
    <source>
        <dbReference type="Proteomes" id="UP000014254"/>
    </source>
</evidence>
<organism evidence="2 3">
    <name type="scientific">Mucor circinelloides f. circinelloides (strain 1006PhL)</name>
    <name type="common">Mucormycosis agent</name>
    <name type="synonym">Calyptromyces circinelloides</name>
    <dbReference type="NCBI Taxonomy" id="1220926"/>
    <lineage>
        <taxon>Eukaryota</taxon>
        <taxon>Fungi</taxon>
        <taxon>Fungi incertae sedis</taxon>
        <taxon>Mucoromycota</taxon>
        <taxon>Mucoromycotina</taxon>
        <taxon>Mucoromycetes</taxon>
        <taxon>Mucorales</taxon>
        <taxon>Mucorineae</taxon>
        <taxon>Mucoraceae</taxon>
        <taxon>Mucor</taxon>
    </lineage>
</organism>
<protein>
    <submittedName>
        <fullName evidence="2">Uncharacterized protein</fullName>
    </submittedName>
</protein>
<accession>S2KDZ3</accession>
<keyword evidence="3" id="KW-1185">Reference proteome</keyword>
<dbReference type="OrthoDB" id="2220585at2759"/>
<dbReference type="InParanoid" id="S2KDZ3"/>
<dbReference type="VEuPathDB" id="FungiDB:HMPREF1544_02641"/>
<proteinExistence type="predicted"/>
<dbReference type="OMA" id="PPLQMKA"/>
<feature type="region of interest" description="Disordered" evidence="1">
    <location>
        <begin position="203"/>
        <end position="228"/>
    </location>
</feature>
<evidence type="ECO:0000256" key="1">
    <source>
        <dbReference type="SAM" id="MobiDB-lite"/>
    </source>
</evidence>
<evidence type="ECO:0000313" key="2">
    <source>
        <dbReference type="EMBL" id="EPB90580.1"/>
    </source>
</evidence>
<sequence length="228" mass="25579">MSYIIAPGEKPQDYYSTEIQETEFPDRNEPPATRGKRRVSTAHIESSGILQSTQAKFAYDELVSACADFLGNASVVDNNVIHFAESILAVVGSPTTLDTAEVKRRLGQVLPVSHEFRHHRGMAISDKDCTVLCSLADRVINLPFGQESNVNIVDNDDAQEEEQRPDSSDVYYIRHDEATKFEEPLPKQLPNFVEVNSEIGERDNIEYDMDVTPYDSEVDDDPPLQMKA</sequence>
<dbReference type="AlphaFoldDB" id="S2KDZ3"/>